<feature type="transmembrane region" description="Helical" evidence="2">
    <location>
        <begin position="64"/>
        <end position="85"/>
    </location>
</feature>
<dbReference type="Proteomes" id="UP000290408">
    <property type="component" value="Chromosome"/>
</dbReference>
<protein>
    <recommendedName>
        <fullName evidence="3">YdbS-like PH domain-containing protein</fullName>
    </recommendedName>
</protein>
<keyword evidence="2" id="KW-0812">Transmembrane</keyword>
<feature type="domain" description="YdbS-like PH" evidence="3">
    <location>
        <begin position="91"/>
        <end position="164"/>
    </location>
</feature>
<accession>A0A4P6MV48</accession>
<organism evidence="4 5">
    <name type="scientific">Janibacter limosus</name>
    <dbReference type="NCBI Taxonomy" id="53458"/>
    <lineage>
        <taxon>Bacteria</taxon>
        <taxon>Bacillati</taxon>
        <taxon>Actinomycetota</taxon>
        <taxon>Actinomycetes</taxon>
        <taxon>Micrococcales</taxon>
        <taxon>Intrasporangiaceae</taxon>
        <taxon>Janibacter</taxon>
    </lineage>
</organism>
<proteinExistence type="predicted"/>
<name>A0A4P6MV48_9MICO</name>
<keyword evidence="2" id="KW-1133">Transmembrane helix</keyword>
<evidence type="ECO:0000259" key="3">
    <source>
        <dbReference type="Pfam" id="PF03703"/>
    </source>
</evidence>
<dbReference type="Pfam" id="PF03703">
    <property type="entry name" value="bPH_2"/>
    <property type="match status" value="1"/>
</dbReference>
<keyword evidence="5" id="KW-1185">Reference proteome</keyword>
<dbReference type="RefSeq" id="WP_130628931.1">
    <property type="nucleotide sequence ID" value="NZ_CP036164.1"/>
</dbReference>
<dbReference type="PANTHER" id="PTHR34473:SF3">
    <property type="entry name" value="TRANSMEMBRANE PROTEIN-RELATED"/>
    <property type="match status" value="1"/>
</dbReference>
<evidence type="ECO:0000313" key="5">
    <source>
        <dbReference type="Proteomes" id="UP000290408"/>
    </source>
</evidence>
<dbReference type="AlphaFoldDB" id="A0A4P6MV48"/>
<dbReference type="KEGG" id="jli:EXU32_05115"/>
<evidence type="ECO:0000256" key="2">
    <source>
        <dbReference type="SAM" id="Phobius"/>
    </source>
</evidence>
<evidence type="ECO:0000256" key="1">
    <source>
        <dbReference type="SAM" id="MobiDB-lite"/>
    </source>
</evidence>
<feature type="region of interest" description="Disordered" evidence="1">
    <location>
        <begin position="1"/>
        <end position="21"/>
    </location>
</feature>
<dbReference type="InterPro" id="IPR005182">
    <property type="entry name" value="YdbS-like_PH"/>
</dbReference>
<evidence type="ECO:0000313" key="4">
    <source>
        <dbReference type="EMBL" id="QBF45695.1"/>
    </source>
</evidence>
<feature type="compositionally biased region" description="Pro residues" evidence="1">
    <location>
        <begin position="1"/>
        <end position="18"/>
    </location>
</feature>
<sequence length="178" mass="19138">MDEQPAGPPSTPPPPGPSVLPLRGDHGADWHPVSPKLAGVRRVSATAALLPAALALAFTSVYLWWWLAIGAGAVVLVWAWLMWVLGVQVRAISWAELPEELAIRKGRMWRRLVTIPYGRIQYVDLSSGPYKRQAGLADITVNTASPASSGDIPGLPVEVAEELRVRLAARGEAQRAGL</sequence>
<dbReference type="EMBL" id="CP036164">
    <property type="protein sequence ID" value="QBF45695.1"/>
    <property type="molecule type" value="Genomic_DNA"/>
</dbReference>
<keyword evidence="2" id="KW-0472">Membrane</keyword>
<dbReference type="OrthoDB" id="7364633at2"/>
<gene>
    <name evidence="4" type="ORF">EXU32_05115</name>
</gene>
<dbReference type="PANTHER" id="PTHR34473">
    <property type="entry name" value="UPF0699 TRANSMEMBRANE PROTEIN YDBS"/>
    <property type="match status" value="1"/>
</dbReference>
<reference evidence="4 5" key="1">
    <citation type="submission" date="2019-02" db="EMBL/GenBank/DDBJ databases">
        <title>Genomic data mining of an Antarctic deep-sea actinobacterium, Janibacterlimosus P3-3-X1.</title>
        <authorList>
            <person name="Liao L."/>
            <person name="Chen B."/>
        </authorList>
    </citation>
    <scope>NUCLEOTIDE SEQUENCE [LARGE SCALE GENOMIC DNA]</scope>
    <source>
        <strain evidence="4 5">P3-3-X1</strain>
    </source>
</reference>
<dbReference type="STRING" id="1216970.GCA_001570985_00480"/>